<sequence>MITRFFSARFISVLLKMAAIFFPSIINYRLAAGKSWSRRKISELFCRRPLFLLKVIK</sequence>
<evidence type="ECO:0000256" key="1">
    <source>
        <dbReference type="SAM" id="Phobius"/>
    </source>
</evidence>
<organism evidence="2 3">
    <name type="scientific">Candidatus Saccharicenans subterraneus</name>
    <dbReference type="NCBI Taxonomy" id="2508984"/>
    <lineage>
        <taxon>Bacteria</taxon>
        <taxon>Candidatus Aminicenantota</taxon>
        <taxon>Candidatus Aminicenantia</taxon>
        <taxon>Candidatus Aminicenantales</taxon>
        <taxon>Candidatus Saccharicenantaceae</taxon>
        <taxon>Candidatus Saccharicenans</taxon>
    </lineage>
</organism>
<accession>A0A3E2BJH3</accession>
<dbReference type="EMBL" id="QUAH01000017">
    <property type="protein sequence ID" value="RFT14885.1"/>
    <property type="molecule type" value="Genomic_DNA"/>
</dbReference>
<protein>
    <submittedName>
        <fullName evidence="2">Uncharacterized protein</fullName>
    </submittedName>
</protein>
<evidence type="ECO:0000313" key="2">
    <source>
        <dbReference type="EMBL" id="RFT14885.1"/>
    </source>
</evidence>
<keyword evidence="1" id="KW-0472">Membrane</keyword>
<name>A0A3E2BJH3_9BACT</name>
<gene>
    <name evidence="2" type="ORF">OP8BY_1483</name>
</gene>
<keyword evidence="1" id="KW-0812">Transmembrane</keyword>
<proteinExistence type="predicted"/>
<comment type="caution">
    <text evidence="2">The sequence shown here is derived from an EMBL/GenBank/DDBJ whole genome shotgun (WGS) entry which is preliminary data.</text>
</comment>
<dbReference type="AlphaFoldDB" id="A0A3E2BJH3"/>
<feature type="transmembrane region" description="Helical" evidence="1">
    <location>
        <begin position="6"/>
        <end position="30"/>
    </location>
</feature>
<keyword evidence="1" id="KW-1133">Transmembrane helix</keyword>
<evidence type="ECO:0000313" key="3">
    <source>
        <dbReference type="Proteomes" id="UP000257323"/>
    </source>
</evidence>
<dbReference type="Proteomes" id="UP000257323">
    <property type="component" value="Unassembled WGS sequence"/>
</dbReference>
<reference evidence="2 3" key="1">
    <citation type="submission" date="2018-08" db="EMBL/GenBank/DDBJ databases">
        <title>Genome analysis of the thermophilic bacterium of the candidate phylum Aminicenantes from deep subsurface aquifer revealed its physiology and ecological role.</title>
        <authorList>
            <person name="Kadnikov V.V."/>
            <person name="Mardanov A.V."/>
            <person name="Beletsky A.V."/>
            <person name="Karnachuk O.V."/>
            <person name="Ravin N.V."/>
        </authorList>
    </citation>
    <scope>NUCLEOTIDE SEQUENCE [LARGE SCALE GENOMIC DNA]</scope>
    <source>
        <strain evidence="2">BY38</strain>
    </source>
</reference>